<dbReference type="SUPFAM" id="SSF46785">
    <property type="entry name" value="Winged helix' DNA-binding domain"/>
    <property type="match status" value="1"/>
</dbReference>
<dbReference type="EMBL" id="RZUH01000023">
    <property type="protein sequence ID" value="KAA8824962.1"/>
    <property type="molecule type" value="Genomic_DNA"/>
</dbReference>
<gene>
    <name evidence="3" type="ORF">BMYO_2139</name>
    <name evidence="2" type="ORF">EMO91_13015</name>
</gene>
<dbReference type="Pfam" id="PF13412">
    <property type="entry name" value="HTH_24"/>
    <property type="match status" value="1"/>
</dbReference>
<dbReference type="RefSeq" id="WP_094668523.1">
    <property type="nucleotide sequence ID" value="NZ_MWWW01000035.1"/>
</dbReference>
<dbReference type="PANTHER" id="PTHR30595">
    <property type="entry name" value="GLPR-RELATED TRANSCRIPTIONAL REPRESSOR"/>
    <property type="match status" value="1"/>
</dbReference>
<evidence type="ECO:0000313" key="4">
    <source>
        <dbReference type="Proteomes" id="UP000216871"/>
    </source>
</evidence>
<evidence type="ECO:0000313" key="5">
    <source>
        <dbReference type="Proteomes" id="UP000410049"/>
    </source>
</evidence>
<keyword evidence="4" id="KW-1185">Reference proteome</keyword>
<comment type="caution">
    <text evidence="3">The sequence shown here is derived from an EMBL/GenBank/DDBJ whole genome shotgun (WGS) entry which is preliminary data.</text>
</comment>
<sequence>MTPEELESRLARGEGVSQEFKRCGALPEADVYETVCSFANRQGGSVFLGVDDEGNVLGVNPRLVRDIERNIANVTCNPNTFSPSPAVETEHIDVGGRVVVRVWVPAGPSVYRYRNVVYDRRADADVRVRDDAQVSLMYMRKQNLYSERRIYPYVGMEDLRMDLLDRVREMIRLRDPDHPWLKLDVEGMLRAAKLYGRDRQTGERGLTLAAVLLLGSDEVIGDVCPAYKTDALVRRRDLDRYDDRLTVSTNLIDSYDRLLAFAQERLPDPFVLDDGIRVSARNIICRELVSNLLIHREYTHPLIARLVIGNDGIHTENASRALFEGRVTLDDFNPMPKNPIIAGFFTQIGRADELGSGTRNLYKYSRLYSGREPVLEDGDVFRAFVPVPGSGAAGKAPASCASGDANGGTCPPSLPGGRVDRVILGLLSDRGSVSSADVAARAGVTTRTALRHLTRLAQEGVVAVEGDRRNRSYRLTQQ</sequence>
<dbReference type="Proteomes" id="UP000216871">
    <property type="component" value="Unassembled WGS sequence"/>
</dbReference>
<dbReference type="InterPro" id="IPR036388">
    <property type="entry name" value="WH-like_DNA-bd_sf"/>
</dbReference>
<dbReference type="CDD" id="cd00090">
    <property type="entry name" value="HTH_ARSR"/>
    <property type="match status" value="1"/>
</dbReference>
<dbReference type="Gene3D" id="1.10.10.10">
    <property type="entry name" value="Winged helix-like DNA-binding domain superfamily/Winged helix DNA-binding domain"/>
    <property type="match status" value="1"/>
</dbReference>
<dbReference type="EMBL" id="MWWW01000035">
    <property type="protein sequence ID" value="OZG57072.1"/>
    <property type="molecule type" value="Genomic_DNA"/>
</dbReference>
<dbReference type="Gene3D" id="3.30.565.60">
    <property type="match status" value="1"/>
</dbReference>
<dbReference type="InterPro" id="IPR011991">
    <property type="entry name" value="ArsR-like_HTH"/>
</dbReference>
<evidence type="ECO:0000313" key="2">
    <source>
        <dbReference type="EMBL" id="KAA8824962.1"/>
    </source>
</evidence>
<dbReference type="Proteomes" id="UP000410049">
    <property type="component" value="Unassembled WGS sequence"/>
</dbReference>
<dbReference type="OrthoDB" id="9798761at2"/>
<dbReference type="Gene3D" id="3.30.950.30">
    <property type="entry name" value="Schlafen, AAA domain"/>
    <property type="match status" value="1"/>
</dbReference>
<evidence type="ECO:0000313" key="3">
    <source>
        <dbReference type="EMBL" id="OZG57072.1"/>
    </source>
</evidence>
<dbReference type="InterPro" id="IPR007421">
    <property type="entry name" value="Schlafen_AlbA_2_dom"/>
</dbReference>
<feature type="domain" description="Schlafen AlbA-2" evidence="1">
    <location>
        <begin position="18"/>
        <end position="126"/>
    </location>
</feature>
<reference evidence="3 4" key="1">
    <citation type="journal article" date="2017" name="BMC Genomics">
        <title>Comparative genomic and phylogenomic analyses of the Bifidobacteriaceae family.</title>
        <authorList>
            <person name="Lugli G.A."/>
            <person name="Milani C."/>
            <person name="Turroni F."/>
            <person name="Duranti S."/>
            <person name="Mancabelli L."/>
            <person name="Mangifesta M."/>
            <person name="Ferrario C."/>
            <person name="Modesto M."/>
            <person name="Mattarelli P."/>
            <person name="Jiri K."/>
            <person name="van Sinderen D."/>
            <person name="Ventura M."/>
        </authorList>
    </citation>
    <scope>NUCLEOTIDE SEQUENCE [LARGE SCALE GENOMIC DNA]</scope>
    <source>
        <strain evidence="3 4">DSM 100196</strain>
    </source>
</reference>
<organism evidence="3 4">
    <name type="scientific">Bifidobacterium myosotis</name>
    <dbReference type="NCBI Taxonomy" id="1630166"/>
    <lineage>
        <taxon>Bacteria</taxon>
        <taxon>Bacillati</taxon>
        <taxon>Actinomycetota</taxon>
        <taxon>Actinomycetes</taxon>
        <taxon>Bifidobacteriales</taxon>
        <taxon>Bifidobacteriaceae</taxon>
        <taxon>Bifidobacterium</taxon>
    </lineage>
</organism>
<name>A0A261FD58_9BIFI</name>
<accession>A0A261FD58</accession>
<dbReference type="InterPro" id="IPR038475">
    <property type="entry name" value="RecG_C_sf"/>
</dbReference>
<dbReference type="AlphaFoldDB" id="A0A261FD58"/>
<protein>
    <submittedName>
        <fullName evidence="3">AAA family ATPase</fullName>
    </submittedName>
    <submittedName>
        <fullName evidence="2">Winged helix-turn-helix transcriptional regulator</fullName>
    </submittedName>
</protein>
<reference evidence="2 5" key="2">
    <citation type="journal article" date="2019" name="Syst. Appl. Microbiol.">
        <title>Characterization of Bifidobacterium species in feaces of the Egyptian fruit bat: Description of B. vespertilionis sp. nov. and B. rousetti sp. nov.</title>
        <authorList>
            <person name="Modesto M."/>
            <person name="Satti M."/>
            <person name="Watanabe K."/>
            <person name="Puglisi E."/>
            <person name="Morelli L."/>
            <person name="Huang C.-H."/>
            <person name="Liou J.-S."/>
            <person name="Miyashita M."/>
            <person name="Tamura T."/>
            <person name="Saito S."/>
            <person name="Mori K."/>
            <person name="Huang L."/>
            <person name="Sciavilla P."/>
            <person name="Sandri C."/>
            <person name="Spiezio C."/>
            <person name="Vitali F."/>
            <person name="Cavalieri D."/>
            <person name="Perpetuini G."/>
            <person name="Tofalo R."/>
            <person name="Bonetti A."/>
            <person name="Arita M."/>
            <person name="Mattarelli P."/>
        </authorList>
    </citation>
    <scope>NUCLEOTIDE SEQUENCE [LARGE SCALE GENOMIC DNA]</scope>
    <source>
        <strain evidence="2 5">RST17</strain>
    </source>
</reference>
<proteinExistence type="predicted"/>
<dbReference type="Pfam" id="PF04326">
    <property type="entry name" value="SLFN_AlbA_2"/>
    <property type="match status" value="1"/>
</dbReference>
<dbReference type="PANTHER" id="PTHR30595:SF6">
    <property type="entry name" value="SCHLAFEN ALBA-2 DOMAIN-CONTAINING PROTEIN"/>
    <property type="match status" value="1"/>
</dbReference>
<dbReference type="InterPro" id="IPR036390">
    <property type="entry name" value="WH_DNA-bd_sf"/>
</dbReference>
<evidence type="ECO:0000259" key="1">
    <source>
        <dbReference type="Pfam" id="PF04326"/>
    </source>
</evidence>
<dbReference type="InterPro" id="IPR038461">
    <property type="entry name" value="Schlafen_AlbA_2_dom_sf"/>
</dbReference>